<dbReference type="Gene3D" id="3.50.50.60">
    <property type="entry name" value="FAD/NAD(P)-binding domain"/>
    <property type="match status" value="2"/>
</dbReference>
<dbReference type="PANTHER" id="PTHR43014:SF2">
    <property type="entry name" value="MERCURIC REDUCTASE"/>
    <property type="match status" value="1"/>
</dbReference>
<dbReference type="Gene3D" id="3.30.390.30">
    <property type="match status" value="1"/>
</dbReference>
<dbReference type="Proteomes" id="UP001499987">
    <property type="component" value="Unassembled WGS sequence"/>
</dbReference>
<dbReference type="InterPro" id="IPR023753">
    <property type="entry name" value="FAD/NAD-binding_dom"/>
</dbReference>
<dbReference type="InterPro" id="IPR016156">
    <property type="entry name" value="FAD/NAD-linked_Rdtase_dimer_sf"/>
</dbReference>
<dbReference type="SUPFAM" id="SSF51905">
    <property type="entry name" value="FAD/NAD(P)-binding domain"/>
    <property type="match status" value="1"/>
</dbReference>
<feature type="domain" description="FAD/NAD(P)-binding" evidence="6">
    <location>
        <begin position="5"/>
        <end position="312"/>
    </location>
</feature>
<sequence length="455" mass="47966">MSGHFDVIVLGGGSPGEHCAGALADGGLRVAVVERELVGGECSYYACIPSKTLLRPGEAVQQAREAAAGAQVSVEQALAWRDFMVSDYSDAGQERWLANNGITLLRGTGRLAGTGAVEVDGVRYTADHVVLANGADAAIPPIPGLRELDGVWTSREVTGMKEVPRRLVVLGGGPVGVEMAQAVRRLGGGVVLVEREERVLAREHPGLGDALGEVLRRDGIEVVLSAGVSAARREDEEFVVDLDDGRELRGERILVATGRRPRVHGIGLEQVGIEPDARGVPVDPNLRVAERLWAIGDVTGLWPLTHVGKYQGRIVAANILGKPRPADYSAVPRVVYTDPQAAAVGSADGRFSATVPLSDVAKTATYTREYATSNGFLTLFSDGETLTGACALGPEAGEWLQQATLAIRARVPLNVLSDTIQPFPTFSEIYLAALKSLRAGIARGGDPSAAQPTAR</sequence>
<evidence type="ECO:0000256" key="3">
    <source>
        <dbReference type="ARBA" id="ARBA00022630"/>
    </source>
</evidence>
<gene>
    <name evidence="7" type="ORF">GCM10009663_63080</name>
</gene>
<dbReference type="SUPFAM" id="SSF55424">
    <property type="entry name" value="FAD/NAD-linked reductases, dimerisation (C-terminal) domain"/>
    <property type="match status" value="1"/>
</dbReference>
<evidence type="ECO:0000259" key="5">
    <source>
        <dbReference type="Pfam" id="PF02852"/>
    </source>
</evidence>
<dbReference type="PRINTS" id="PR00368">
    <property type="entry name" value="FADPNR"/>
</dbReference>
<comment type="similarity">
    <text evidence="2">Belongs to the class-I pyridine nucleotide-disulfide oxidoreductase family.</text>
</comment>
<dbReference type="Pfam" id="PF07992">
    <property type="entry name" value="Pyr_redox_2"/>
    <property type="match status" value="1"/>
</dbReference>
<evidence type="ECO:0000313" key="7">
    <source>
        <dbReference type="EMBL" id="GAA1113674.1"/>
    </source>
</evidence>
<dbReference type="InterPro" id="IPR004099">
    <property type="entry name" value="Pyr_nucl-diS_OxRdtase_dimer"/>
</dbReference>
<evidence type="ECO:0000256" key="1">
    <source>
        <dbReference type="ARBA" id="ARBA00001974"/>
    </source>
</evidence>
<dbReference type="PANTHER" id="PTHR43014">
    <property type="entry name" value="MERCURIC REDUCTASE"/>
    <property type="match status" value="1"/>
</dbReference>
<evidence type="ECO:0000256" key="2">
    <source>
        <dbReference type="ARBA" id="ARBA00007532"/>
    </source>
</evidence>
<protein>
    <submittedName>
        <fullName evidence="7">NAD(P)/FAD-dependent oxidoreductase</fullName>
    </submittedName>
</protein>
<dbReference type="Pfam" id="PF02852">
    <property type="entry name" value="Pyr_redox_dim"/>
    <property type="match status" value="1"/>
</dbReference>
<dbReference type="PRINTS" id="PR00411">
    <property type="entry name" value="PNDRDTASEI"/>
</dbReference>
<evidence type="ECO:0000256" key="4">
    <source>
        <dbReference type="ARBA" id="ARBA00022827"/>
    </source>
</evidence>
<comment type="cofactor">
    <cofactor evidence="1">
        <name>FAD</name>
        <dbReference type="ChEBI" id="CHEBI:57692"/>
    </cofactor>
</comment>
<feature type="domain" description="Pyridine nucleotide-disulphide oxidoreductase dimerisation" evidence="5">
    <location>
        <begin position="331"/>
        <end position="430"/>
    </location>
</feature>
<proteinExistence type="inferred from homology"/>
<dbReference type="EMBL" id="BAAALD010000089">
    <property type="protein sequence ID" value="GAA1113674.1"/>
    <property type="molecule type" value="Genomic_DNA"/>
</dbReference>
<keyword evidence="8" id="KW-1185">Reference proteome</keyword>
<organism evidence="7 8">
    <name type="scientific">Kitasatospora arboriphila</name>
    <dbReference type="NCBI Taxonomy" id="258052"/>
    <lineage>
        <taxon>Bacteria</taxon>
        <taxon>Bacillati</taxon>
        <taxon>Actinomycetota</taxon>
        <taxon>Actinomycetes</taxon>
        <taxon>Kitasatosporales</taxon>
        <taxon>Streptomycetaceae</taxon>
        <taxon>Kitasatospora</taxon>
    </lineage>
</organism>
<dbReference type="InterPro" id="IPR001100">
    <property type="entry name" value="Pyr_nuc-diS_OxRdtase"/>
</dbReference>
<dbReference type="InterPro" id="IPR036188">
    <property type="entry name" value="FAD/NAD-bd_sf"/>
</dbReference>
<evidence type="ECO:0000313" key="8">
    <source>
        <dbReference type="Proteomes" id="UP001499987"/>
    </source>
</evidence>
<reference evidence="8" key="1">
    <citation type="journal article" date="2019" name="Int. J. Syst. Evol. Microbiol.">
        <title>The Global Catalogue of Microorganisms (GCM) 10K type strain sequencing project: providing services to taxonomists for standard genome sequencing and annotation.</title>
        <authorList>
            <consortium name="The Broad Institute Genomics Platform"/>
            <consortium name="The Broad Institute Genome Sequencing Center for Infectious Disease"/>
            <person name="Wu L."/>
            <person name="Ma J."/>
        </authorList>
    </citation>
    <scope>NUCLEOTIDE SEQUENCE [LARGE SCALE GENOMIC DNA]</scope>
    <source>
        <strain evidence="8">JCM 13002</strain>
    </source>
</reference>
<keyword evidence="4" id="KW-0274">FAD</keyword>
<dbReference type="PIRSF" id="PIRSF000350">
    <property type="entry name" value="Mercury_reductase_MerA"/>
    <property type="match status" value="1"/>
</dbReference>
<dbReference type="RefSeq" id="WP_344627110.1">
    <property type="nucleotide sequence ID" value="NZ_BAAALD010000089.1"/>
</dbReference>
<accession>A0ABP4EPU1</accession>
<comment type="caution">
    <text evidence="7">The sequence shown here is derived from an EMBL/GenBank/DDBJ whole genome shotgun (WGS) entry which is preliminary data.</text>
</comment>
<evidence type="ECO:0000259" key="6">
    <source>
        <dbReference type="Pfam" id="PF07992"/>
    </source>
</evidence>
<keyword evidence="3" id="KW-0285">Flavoprotein</keyword>
<name>A0ABP4EPU1_9ACTN</name>